<feature type="region of interest" description="Disordered" evidence="1">
    <location>
        <begin position="1"/>
        <end position="54"/>
    </location>
</feature>
<evidence type="ECO:0000313" key="3">
    <source>
        <dbReference type="EnsemblPlants" id="KQJ85346"/>
    </source>
</evidence>
<proteinExistence type="predicted"/>
<dbReference type="EnsemblPlants" id="KQJ85346">
    <property type="protein sequence ID" value="KQJ85346"/>
    <property type="gene ID" value="BRADI_5g26485v3"/>
</dbReference>
<evidence type="ECO:0000256" key="1">
    <source>
        <dbReference type="SAM" id="MobiDB-lite"/>
    </source>
</evidence>
<evidence type="ECO:0000313" key="4">
    <source>
        <dbReference type="Proteomes" id="UP000008810"/>
    </source>
</evidence>
<gene>
    <name evidence="2" type="ORF">BRADI_5g26485v3</name>
</gene>
<reference evidence="2" key="2">
    <citation type="submission" date="2017-06" db="EMBL/GenBank/DDBJ databases">
        <title>WGS assembly of Brachypodium distachyon.</title>
        <authorList>
            <consortium name="The International Brachypodium Initiative"/>
            <person name="Lucas S."/>
            <person name="Harmon-Smith M."/>
            <person name="Lail K."/>
            <person name="Tice H."/>
            <person name="Grimwood J."/>
            <person name="Bruce D."/>
            <person name="Barry K."/>
            <person name="Shu S."/>
            <person name="Lindquist E."/>
            <person name="Wang M."/>
            <person name="Pitluck S."/>
            <person name="Vogel J.P."/>
            <person name="Garvin D.F."/>
            <person name="Mockler T.C."/>
            <person name="Schmutz J."/>
            <person name="Rokhsar D."/>
            <person name="Bevan M.W."/>
        </authorList>
    </citation>
    <scope>NUCLEOTIDE SEQUENCE</scope>
    <source>
        <strain evidence="2">Bd21</strain>
    </source>
</reference>
<feature type="compositionally biased region" description="Basic residues" evidence="1">
    <location>
        <begin position="10"/>
        <end position="22"/>
    </location>
</feature>
<name>A0A0Q3GWH0_BRADI</name>
<reference evidence="3" key="3">
    <citation type="submission" date="2018-08" db="UniProtKB">
        <authorList>
            <consortium name="EnsemblPlants"/>
        </authorList>
    </citation>
    <scope>IDENTIFICATION</scope>
    <source>
        <strain evidence="3">cv. Bd21</strain>
    </source>
</reference>
<protein>
    <submittedName>
        <fullName evidence="2 3">Uncharacterized protein</fullName>
    </submittedName>
</protein>
<dbReference type="Proteomes" id="UP000008810">
    <property type="component" value="Chromosome 5"/>
</dbReference>
<organism evidence="2">
    <name type="scientific">Brachypodium distachyon</name>
    <name type="common">Purple false brome</name>
    <name type="synonym">Trachynia distachya</name>
    <dbReference type="NCBI Taxonomy" id="15368"/>
    <lineage>
        <taxon>Eukaryota</taxon>
        <taxon>Viridiplantae</taxon>
        <taxon>Streptophyta</taxon>
        <taxon>Embryophyta</taxon>
        <taxon>Tracheophyta</taxon>
        <taxon>Spermatophyta</taxon>
        <taxon>Magnoliopsida</taxon>
        <taxon>Liliopsida</taxon>
        <taxon>Poales</taxon>
        <taxon>Poaceae</taxon>
        <taxon>BOP clade</taxon>
        <taxon>Pooideae</taxon>
        <taxon>Stipodae</taxon>
        <taxon>Brachypodieae</taxon>
        <taxon>Brachypodium</taxon>
    </lineage>
</organism>
<evidence type="ECO:0000313" key="2">
    <source>
        <dbReference type="EMBL" id="KQJ85346.1"/>
    </source>
</evidence>
<reference evidence="2 3" key="1">
    <citation type="journal article" date="2010" name="Nature">
        <title>Genome sequencing and analysis of the model grass Brachypodium distachyon.</title>
        <authorList>
            <consortium name="International Brachypodium Initiative"/>
        </authorList>
    </citation>
    <scope>NUCLEOTIDE SEQUENCE [LARGE SCALE GENOMIC DNA]</scope>
    <source>
        <strain evidence="2 3">Bd21</strain>
    </source>
</reference>
<accession>A0A0Q3GWH0</accession>
<dbReference type="AlphaFoldDB" id="A0A0Q3GWH0"/>
<sequence length="124" mass="14249">MGGRRERRDGRQRRRARGGRKGRGGERGGGVAGVGRRWRVGEEEDSSGRREEGREELLLLREETKETERANHPIVSIIKCSQWRITEEEIARCSYVPIHTCKVAFKHKLAMAGREDAYIDIMNM</sequence>
<dbReference type="Gramene" id="KQJ85346">
    <property type="protein sequence ID" value="KQJ85346"/>
    <property type="gene ID" value="BRADI_5g26485v3"/>
</dbReference>
<dbReference type="InParanoid" id="A0A0Q3GWH0"/>
<dbReference type="EMBL" id="CM000884">
    <property type="protein sequence ID" value="KQJ85346.1"/>
    <property type="molecule type" value="Genomic_DNA"/>
</dbReference>
<keyword evidence="4" id="KW-1185">Reference proteome</keyword>